<dbReference type="Pfam" id="PF02698">
    <property type="entry name" value="DUF218"/>
    <property type="match status" value="1"/>
</dbReference>
<sequence>MTTWVVLGARYILLASPDEPAPVDAVYALGVVSPERLDRAVDLIEAGHSDHLVMTVSSEAHWGEFCRREHGFTVTCVTPDPLTTRGEARSWARLAEQHDWGSVMVITMVPHLSRAEMYFQRCFSGELVMVDDGRDMESAVWVRQLFYESAAFVRYALSRGC</sequence>
<evidence type="ECO:0000259" key="1">
    <source>
        <dbReference type="Pfam" id="PF02698"/>
    </source>
</evidence>
<name>A0ABY8H7N5_9MICC</name>
<dbReference type="Proteomes" id="UP001219037">
    <property type="component" value="Chromosome"/>
</dbReference>
<feature type="domain" description="DUF218" evidence="1">
    <location>
        <begin position="5"/>
        <end position="122"/>
    </location>
</feature>
<evidence type="ECO:0000313" key="2">
    <source>
        <dbReference type="EMBL" id="WFP17167.1"/>
    </source>
</evidence>
<accession>A0ABY8H7N5</accession>
<dbReference type="EMBL" id="CP121252">
    <property type="protein sequence ID" value="WFP17167.1"/>
    <property type="molecule type" value="Genomic_DNA"/>
</dbReference>
<evidence type="ECO:0000313" key="3">
    <source>
        <dbReference type="Proteomes" id="UP001219037"/>
    </source>
</evidence>
<proteinExistence type="predicted"/>
<dbReference type="RefSeq" id="WP_278158490.1">
    <property type="nucleotide sequence ID" value="NZ_CP121252.1"/>
</dbReference>
<organism evidence="2 3">
    <name type="scientific">Citricoccus muralis</name>
    <dbReference type="NCBI Taxonomy" id="169134"/>
    <lineage>
        <taxon>Bacteria</taxon>
        <taxon>Bacillati</taxon>
        <taxon>Actinomycetota</taxon>
        <taxon>Actinomycetes</taxon>
        <taxon>Micrococcales</taxon>
        <taxon>Micrococcaceae</taxon>
        <taxon>Citricoccus</taxon>
    </lineage>
</organism>
<reference evidence="2 3" key="1">
    <citation type="submission" date="2023-04" db="EMBL/GenBank/DDBJ databases">
        <title>Funneling lignin-derived compounds into biodiesel using alkali-halophilic Citricoccus sp. P2.</title>
        <authorList>
            <person name="Luo C.-B."/>
        </authorList>
    </citation>
    <scope>NUCLEOTIDE SEQUENCE [LARGE SCALE GENOMIC DNA]</scope>
    <source>
        <strain evidence="2 3">P2</strain>
    </source>
</reference>
<gene>
    <name evidence="2" type="ORF">P8192_03300</name>
</gene>
<dbReference type="InterPro" id="IPR003848">
    <property type="entry name" value="DUF218"/>
</dbReference>
<protein>
    <submittedName>
        <fullName evidence="2">ElyC/SanA/YdcF family protein</fullName>
    </submittedName>
</protein>
<keyword evidence="3" id="KW-1185">Reference proteome</keyword>